<protein>
    <submittedName>
        <fullName evidence="1">Uncharacterized protein</fullName>
    </submittedName>
</protein>
<comment type="caution">
    <text evidence="1">The sequence shown here is derived from an EMBL/GenBank/DDBJ whole genome shotgun (WGS) entry which is preliminary data.</text>
</comment>
<organism evidence="1">
    <name type="scientific">marine sediment metagenome</name>
    <dbReference type="NCBI Taxonomy" id="412755"/>
    <lineage>
        <taxon>unclassified sequences</taxon>
        <taxon>metagenomes</taxon>
        <taxon>ecological metagenomes</taxon>
    </lineage>
</organism>
<dbReference type="EMBL" id="BARU01020200">
    <property type="protein sequence ID" value="GAH60963.1"/>
    <property type="molecule type" value="Genomic_DNA"/>
</dbReference>
<name>X1ITX5_9ZZZZ</name>
<gene>
    <name evidence="1" type="ORF">S03H2_33204</name>
</gene>
<accession>X1ITX5</accession>
<feature type="non-terminal residue" evidence="1">
    <location>
        <position position="1"/>
    </location>
</feature>
<proteinExistence type="predicted"/>
<sequence>IMSKIKMLDGKEYKLKSLSSLDLKKVEEMQKENKKKKDKGISDYDMTFKLFLFAFKKFNPGMKNMSLDEFMEIFPLVDMENKSNEIMAVTGLDFKKGVGKK</sequence>
<dbReference type="AlphaFoldDB" id="X1ITX5"/>
<reference evidence="1" key="1">
    <citation type="journal article" date="2014" name="Front. Microbiol.">
        <title>High frequency of phylogenetically diverse reductive dehalogenase-homologous genes in deep subseafloor sedimentary metagenomes.</title>
        <authorList>
            <person name="Kawai M."/>
            <person name="Futagami T."/>
            <person name="Toyoda A."/>
            <person name="Takaki Y."/>
            <person name="Nishi S."/>
            <person name="Hori S."/>
            <person name="Arai W."/>
            <person name="Tsubouchi T."/>
            <person name="Morono Y."/>
            <person name="Uchiyama I."/>
            <person name="Ito T."/>
            <person name="Fujiyama A."/>
            <person name="Inagaki F."/>
            <person name="Takami H."/>
        </authorList>
    </citation>
    <scope>NUCLEOTIDE SEQUENCE</scope>
    <source>
        <strain evidence="1">Expedition CK06-06</strain>
    </source>
</reference>
<evidence type="ECO:0000313" key="1">
    <source>
        <dbReference type="EMBL" id="GAH60963.1"/>
    </source>
</evidence>